<evidence type="ECO:0000256" key="1">
    <source>
        <dbReference type="SAM" id="MobiDB-lite"/>
    </source>
</evidence>
<dbReference type="EMBL" id="QEEX01000001">
    <property type="protein sequence ID" value="PWB96864.1"/>
    <property type="molecule type" value="Genomic_DNA"/>
</dbReference>
<evidence type="ECO:0000313" key="3">
    <source>
        <dbReference type="Proteomes" id="UP000244978"/>
    </source>
</evidence>
<gene>
    <name evidence="2" type="ORF">DF220_02720</name>
</gene>
<reference evidence="3" key="1">
    <citation type="submission" date="2018-04" db="EMBL/GenBank/DDBJ databases">
        <authorList>
            <person name="Liu S."/>
            <person name="Wang Z."/>
            <person name="Li J."/>
        </authorList>
    </citation>
    <scope>NUCLEOTIDE SEQUENCE [LARGE SCALE GENOMIC DNA]</scope>
    <source>
        <strain evidence="3">S1194</strain>
    </source>
</reference>
<comment type="caution">
    <text evidence="2">The sequence shown here is derived from an EMBL/GenBank/DDBJ whole genome shotgun (WGS) entry which is preliminary data.</text>
</comment>
<sequence length="204" mass="21379">MVALAGCSPAEGATPSPTPSVPKPSPSEPAPSPSPSPAPEGTFITPAGLGTLRVGHPAAESELVKYVPDYCLQIMGESFAWDPARWIPVDEGYDFSTYVDTQGIVQIIDVRTSKFTTPEGFAVGQRVGVDIRDKHPRLKLGVGAIESTMEYVSTPDGNLGFELGTSPDLESYNAADVVLNIQITAPGVEPYGWNSSDAIAGGCV</sequence>
<evidence type="ECO:0000313" key="2">
    <source>
        <dbReference type="EMBL" id="PWB96864.1"/>
    </source>
</evidence>
<accession>A0A2U1SZ06</accession>
<dbReference type="AlphaFoldDB" id="A0A2U1SZ06"/>
<name>A0A2U1SZ06_9MICO</name>
<feature type="region of interest" description="Disordered" evidence="1">
    <location>
        <begin position="1"/>
        <end position="49"/>
    </location>
</feature>
<dbReference type="Proteomes" id="UP000244978">
    <property type="component" value="Unassembled WGS sequence"/>
</dbReference>
<proteinExistence type="predicted"/>
<feature type="compositionally biased region" description="Pro residues" evidence="1">
    <location>
        <begin position="16"/>
        <end position="38"/>
    </location>
</feature>
<keyword evidence="3" id="KW-1185">Reference proteome</keyword>
<organism evidence="2 3">
    <name type="scientific">Homoserinimonas hongtaonis</name>
    <dbReference type="NCBI Taxonomy" id="2079791"/>
    <lineage>
        <taxon>Bacteria</taxon>
        <taxon>Bacillati</taxon>
        <taxon>Actinomycetota</taxon>
        <taxon>Actinomycetes</taxon>
        <taxon>Micrococcales</taxon>
        <taxon>Microbacteriaceae</taxon>
        <taxon>Homoserinimonas</taxon>
    </lineage>
</organism>
<protein>
    <submittedName>
        <fullName evidence="2">Uncharacterized protein</fullName>
    </submittedName>
</protein>